<accession>A0A9D7S8T6</accession>
<dbReference type="Proteomes" id="UP000808349">
    <property type="component" value="Unassembled WGS sequence"/>
</dbReference>
<evidence type="ECO:0000313" key="2">
    <source>
        <dbReference type="Proteomes" id="UP000808349"/>
    </source>
</evidence>
<dbReference type="NCBIfam" id="TIGR04131">
    <property type="entry name" value="Bac_Flav_CTERM"/>
    <property type="match status" value="1"/>
</dbReference>
<name>A0A9D7S8T6_9BACT</name>
<organism evidence="1 2">
    <name type="scientific">Candidatus Defluviibacterium haderslevense</name>
    <dbReference type="NCBI Taxonomy" id="2981993"/>
    <lineage>
        <taxon>Bacteria</taxon>
        <taxon>Pseudomonadati</taxon>
        <taxon>Bacteroidota</taxon>
        <taxon>Saprospiria</taxon>
        <taxon>Saprospirales</taxon>
        <taxon>Saprospiraceae</taxon>
        <taxon>Candidatus Defluviibacterium</taxon>
    </lineage>
</organism>
<dbReference type="Pfam" id="PF13585">
    <property type="entry name" value="CHU_C"/>
    <property type="match status" value="1"/>
</dbReference>
<dbReference type="InterPro" id="IPR026341">
    <property type="entry name" value="T9SS_type_B"/>
</dbReference>
<evidence type="ECO:0000313" key="1">
    <source>
        <dbReference type="EMBL" id="MBK9717511.1"/>
    </source>
</evidence>
<dbReference type="PROSITE" id="PS00092">
    <property type="entry name" value="N6_MTASE"/>
    <property type="match status" value="1"/>
</dbReference>
<protein>
    <submittedName>
        <fullName evidence="1">Gliding motility-associated C-terminal domain-containing protein</fullName>
    </submittedName>
</protein>
<dbReference type="InterPro" id="IPR002052">
    <property type="entry name" value="DNA_methylase_N6_adenine_CS"/>
</dbReference>
<dbReference type="GO" id="GO:0008168">
    <property type="term" value="F:methyltransferase activity"/>
    <property type="evidence" value="ECO:0007669"/>
    <property type="project" value="InterPro"/>
</dbReference>
<dbReference type="GO" id="GO:0032259">
    <property type="term" value="P:methylation"/>
    <property type="evidence" value="ECO:0007669"/>
    <property type="project" value="InterPro"/>
</dbReference>
<comment type="caution">
    <text evidence="1">The sequence shown here is derived from an EMBL/GenBank/DDBJ whole genome shotgun (WGS) entry which is preliminary data.</text>
</comment>
<reference evidence="1 2" key="1">
    <citation type="submission" date="2020-10" db="EMBL/GenBank/DDBJ databases">
        <title>Connecting structure to function with the recovery of over 1000 high-quality activated sludge metagenome-assembled genomes encoding full-length rRNA genes using long-read sequencing.</title>
        <authorList>
            <person name="Singleton C.M."/>
            <person name="Petriglieri F."/>
            <person name="Kristensen J.M."/>
            <person name="Kirkegaard R.H."/>
            <person name="Michaelsen T.Y."/>
            <person name="Andersen M.H."/>
            <person name="Karst S.M."/>
            <person name="Dueholm M.S."/>
            <person name="Nielsen P.H."/>
            <person name="Albertsen M."/>
        </authorList>
    </citation>
    <scope>NUCLEOTIDE SEQUENCE [LARGE SCALE GENOMIC DNA]</scope>
    <source>
        <strain evidence="1">Ribe_18-Q3-R11-54_BAT3C.373</strain>
    </source>
</reference>
<proteinExistence type="predicted"/>
<gene>
    <name evidence="1" type="ORF">IPO85_08365</name>
</gene>
<dbReference type="GO" id="GO:0003676">
    <property type="term" value="F:nucleic acid binding"/>
    <property type="evidence" value="ECO:0007669"/>
    <property type="project" value="InterPro"/>
</dbReference>
<dbReference type="EMBL" id="JADKFW010000004">
    <property type="protein sequence ID" value="MBK9717511.1"/>
    <property type="molecule type" value="Genomic_DNA"/>
</dbReference>
<sequence>MRMQIFVILLTSLLTLNIGLSQDIRITYQLPDQLTVCSQDTFWVELENTSNQNQTAIQVQISLPKGVFYQSGSIINASEQNVSDLSSPVFLVSQVQGFTKVKLHLLLTATCESYTQINQGLSFQNKIVIQYKGQQDSILTNPPYQIQTPFLVITDVPDQIISIGTNGKRTVKITNTRFGSCREFIFEDRHGKAVISATGKQILIENDTLLRIFFGPKDFVLIGDKDSLFEKDEMIVFDEMIKPIECNPYSIISYFMASWGCHQEYCQEYLESAGVEFVTNDKRAMLNFIPNAKAPKCICQIFGEEQELVVKNIGQKIAEQVTIEVRSAPPGSATNAGIIKDSITVIGNVIIDSIIYSERNMSPICSNQEYYYSAKVYLHELDVNQEVIIKFRYATCEGTAPSGPNGKLNWYYSYNYSSQCVINSQVAKANIPVDVNLPILGEVKISGQIENNQSVLYSDTKYTFISSMNIPKGLTNEKLIVEFQLPCPLQLQDSLFLIEGKSPIEISIIHPIPGSSTAIKLIYQTPFNSQDLKLSFDIKADCSLPCIDSINNLQKIKFVSTCNPKLNKAKNILAEICSAVQLTCPDDLGNCGKSNLSKYGISFECDTVNTINDTVPGYLNFTSAAYRFNYGNKDNDNDRFRETGNVDSTLIFKNHVITGDTVANELFSKIVVDQKGASFDSLLFYVSTEVTMDRKRALIDLFDASEQKWYHFETDSIDVLDSKSKLPGCDQPVVTDLAIGSGYYVSLTPEMLHQLNKDLPAHFRFEENDSIHIIILGRIISFVGDRITPINMIHHVLLMNRERVKENPFYCNVITHKLRLTTMNLQFDAVSNDAVLCGNLGVLPAISFKGSKWLNNFFPYEFRSLYKLDSALISISPGLRIDSAEINIFYFDSISTKRKVGTFIVPTYFDNRWKLDLNVLQQIRFDENYELQMLCFVSTDDCELIKNKKNLSANVSIFVSTDFDAQFALVPIFTQLYGSHIYTKSFTINSYNGNAYLDFVNKSLVTSDKNIEWKANLIKLQETGYFKIKIKSNKGEIYQFGLKTIPTVSVQKLDSSTFLVGPVPINTNLEFIFSAVNSTCKMDTIVLESSWYCGAIVDTSMKSCTVNQFIIPVQSERAELEFDIMQNSKESVLCDTLPTIELYVYNADKGTAYNVYVDLFIPDGIIIDVNSIRVAYPSNAAFIPMAAPVLISKGHYRWNLAALVPSISANGLPGVEHAPDNGLRIKFQGITDCNSIVNGTIQFKTSAFNICGEMTNELSKNSQQIKIKGITTQGDYKLETILDNHSVCDDEHDIIVRIIGSQISKVTDSFRIILPNPIQVINGSLKVISNIDISGYRIIQSNNSSELIVPMVDGIMPNQVISFSFRLRNFKFLECGEVNIPSIMYSRQSVFCKSSQTNCDVYVEGARANILFNKVAPSLFLDSMNITSLPLLDSTTVQINYHITNMKTSVDSSFCMGIYNDSNHNAHLDSNDPLINIYEFKYGTDVREGNNDWSVRLANSSIKQCALIAAIIPKSCLCGLDTLYKSLNMPLNFYYSDSLCNGGGFQIGVPSETNHTYRWIKGSVFCDTCSSNMVMFHDTNQVTKIFEYSLSDTQSDSCNRLYHYSILIHPNPVGKKFMIESCKNSSFDITSGDRLAFNWRGPGIVIPNQSVQKVVADTNKMYFIDFLDVNQCSGTDTFCIIVYPISQSGIISDDTTIVYGSYADLFVQGVQQIKWSPINSLDCGSCKTVRASPTETTTYEVMGEDTFGCPIVLRVTVFVIIPECDYTKVFIPNAFSPNGDHANDVLKVYGINTNKIHLVIYDRWGEKVFESFSTDDGWNGMYKGKYLAPDVYGYYLEADCFGKMEFVKKGNISLLK</sequence>